<comment type="caution">
    <text evidence="1">The sequence shown here is derived from an EMBL/GenBank/DDBJ whole genome shotgun (WGS) entry which is preliminary data.</text>
</comment>
<reference evidence="1" key="1">
    <citation type="submission" date="2021-01" db="EMBL/GenBank/DDBJ databases">
        <authorList>
            <consortium name="Genoscope - CEA"/>
            <person name="William W."/>
        </authorList>
    </citation>
    <scope>NUCLEOTIDE SEQUENCE</scope>
</reference>
<gene>
    <name evidence="1" type="ORF">PSON_ATCC_30995.1.T0620099</name>
</gene>
<proteinExistence type="predicted"/>
<keyword evidence="2" id="KW-1185">Reference proteome</keyword>
<dbReference type="Proteomes" id="UP000692954">
    <property type="component" value="Unassembled WGS sequence"/>
</dbReference>
<accession>A0A8S1NLX0</accession>
<name>A0A8S1NLX0_9CILI</name>
<evidence type="ECO:0000313" key="2">
    <source>
        <dbReference type="Proteomes" id="UP000692954"/>
    </source>
</evidence>
<dbReference type="AlphaFoldDB" id="A0A8S1NLX0"/>
<protein>
    <submittedName>
        <fullName evidence="1">Uncharacterized protein</fullName>
    </submittedName>
</protein>
<dbReference type="EMBL" id="CAJJDN010000062">
    <property type="protein sequence ID" value="CAD8094267.1"/>
    <property type="molecule type" value="Genomic_DNA"/>
</dbReference>
<organism evidence="1 2">
    <name type="scientific">Paramecium sonneborni</name>
    <dbReference type="NCBI Taxonomy" id="65129"/>
    <lineage>
        <taxon>Eukaryota</taxon>
        <taxon>Sar</taxon>
        <taxon>Alveolata</taxon>
        <taxon>Ciliophora</taxon>
        <taxon>Intramacronucleata</taxon>
        <taxon>Oligohymenophorea</taxon>
        <taxon>Peniculida</taxon>
        <taxon>Parameciidae</taxon>
        <taxon>Paramecium</taxon>
    </lineage>
</organism>
<evidence type="ECO:0000313" key="1">
    <source>
        <dbReference type="EMBL" id="CAD8094267.1"/>
    </source>
</evidence>
<sequence length="55" mass="6676">MSQKQIQMNLKFMKQFLKEVFRLCIVDILGVQKLQSKRYLIQILLNNYQMKLTIN</sequence>